<organism evidence="4 5">
    <name type="scientific">Mycoemilia scoparia</name>
    <dbReference type="NCBI Taxonomy" id="417184"/>
    <lineage>
        <taxon>Eukaryota</taxon>
        <taxon>Fungi</taxon>
        <taxon>Fungi incertae sedis</taxon>
        <taxon>Zoopagomycota</taxon>
        <taxon>Kickxellomycotina</taxon>
        <taxon>Kickxellomycetes</taxon>
        <taxon>Kickxellales</taxon>
        <taxon>Kickxellaceae</taxon>
        <taxon>Mycoemilia</taxon>
    </lineage>
</organism>
<dbReference type="Pfam" id="PF00675">
    <property type="entry name" value="Peptidase_M16"/>
    <property type="match status" value="1"/>
</dbReference>
<sequence>MPFEFSLECSPYKISADSKPCDKPTNDGSTSSSNEYEVQVYKHDTLGLRVVFGQVPGPLATLSIVVPTVTDNSKGLAHTLEHLIFCGSKNYPNRGYLDALAHRSLSNGTNAFTDTDNTVYTYGGAGQDGVINVLPVFLDHVLQPLLKDEQFTTEVYHVDENGKQQGVVFSEMSSCMNELYELLNRHGHEMMYPKESAYHHEFGGDTTQIPLLTNQEIIDYHRKFYNPRNISIILIGSFTKSEFVLETLSKYLNDTFPDSLKNGNVMRIPQPPIREITGTPDDVKRTIRYPGSKMDAPAIKWMWPGPKFEDVYTRTALNLLGAYLASYPSSPLQQRFVECENPICHEATFYENPCKPPTFEFVVTGLPDDEQDSNSDHGKGKKSSSKKRNHMLEDGYMTKEILKTLKDIYKSKFSGDPQPLANILQRNRDQLIETHESEPHGLIRDAALQAITAFHFSGTSVDLEQPDFQAYSHTIKTLDRLSQEPVDFWLDLLKNWLIDSKYRELVAIPDIKLGQKLEEEERKAEAKRVEEMGGMEGQEKRAAEIKRAIELCAVNLPDDVKDSMAPVPNLANVPTLPYKEARITIPATEGLPKGNPSRPFEVFDLFESRTEMVTVRLHIPLFELDDTHRLFLYLFEQSILSSDMVLPPGVPFDEETWEDAKKNKKSRKLRRIEYTVVSNKLNNNVCEAAVGLGDGAPAFKMTSLTEHFGSDSTSKADRYKYMIRWIIQGILFTDFTPERIQTFCKNLLGDIADYKRGEKDICILALHRILFPTVYDSAQLKEGESRYNKSSIDSNHQTISICRQEPFIRAIAKAFDNPKDSNNASIVKSTLEHLKAIQNYMFGLVASGDWDSDMQFGFVSIAAPFGSTTQNKNIDGSPTKSATPFAEEIAKYFVMEWDRNLEACVRYNNNTKKQSLSSYAYDSVKKAFRKLRLGGSKSSIASTNGAELKKSNGSSINNADGAMTDKSSKSSSDSGSHVESTSDKGIPPGNIASAPDQVKLRKSPFPFPRPRFFPDVKHPVGVHIPSSTVQCSFLMTRIPCNLCLRPSVYDPKPCKVIDAFALLLLCNILSRTDGPIYNAVRANGYAYGASIVLYQNLSQLGIQIHNATNVAKAQYAIWKIIEEMATPEGWTKYVNKFEIELCKSTFSYEIAVEGQTTKRMFNTQKWCSLWGFESIGERISEVSDYIKQVTEDDFKRVYKEHLARFIDPNAAAVMVVVTPVSTGGDDDGEDEAEGQDEANSNGKRESSLDSHATNTSKNSDSSVSHIKELLDNPYGYKFVERKFEDFEFKFDFNDPDTYRINESAFDIIRKGLSSS</sequence>
<dbReference type="Gene3D" id="3.30.830.10">
    <property type="entry name" value="Metalloenzyme, LuxS/M16 peptidase-like"/>
    <property type="match status" value="3"/>
</dbReference>
<evidence type="ECO:0000256" key="1">
    <source>
        <dbReference type="SAM" id="MobiDB-lite"/>
    </source>
</evidence>
<dbReference type="Pfam" id="PF05193">
    <property type="entry name" value="Peptidase_M16_C"/>
    <property type="match status" value="1"/>
</dbReference>
<dbReference type="PANTHER" id="PTHR43016">
    <property type="entry name" value="PRESEQUENCE PROTEASE"/>
    <property type="match status" value="1"/>
</dbReference>
<dbReference type="InterPro" id="IPR011249">
    <property type="entry name" value="Metalloenz_LuxS/M16"/>
</dbReference>
<feature type="domain" description="Peptidase M16 N-terminal" evidence="2">
    <location>
        <begin position="70"/>
        <end position="176"/>
    </location>
</feature>
<feature type="compositionally biased region" description="Acidic residues" evidence="1">
    <location>
        <begin position="1224"/>
        <end position="1236"/>
    </location>
</feature>
<accession>A0A9W8A0K7</accession>
<keyword evidence="5" id="KW-1185">Reference proteome</keyword>
<evidence type="ECO:0000259" key="2">
    <source>
        <dbReference type="Pfam" id="PF00675"/>
    </source>
</evidence>
<dbReference type="SUPFAM" id="SSF63411">
    <property type="entry name" value="LuxS/MPP-like metallohydrolase"/>
    <property type="match status" value="3"/>
</dbReference>
<comment type="caution">
    <text evidence="4">The sequence shown here is derived from an EMBL/GenBank/DDBJ whole genome shotgun (WGS) entry which is preliminary data.</text>
</comment>
<protein>
    <submittedName>
        <fullName evidence="4">Uncharacterized protein</fullName>
    </submittedName>
</protein>
<evidence type="ECO:0000313" key="5">
    <source>
        <dbReference type="Proteomes" id="UP001150538"/>
    </source>
</evidence>
<proteinExistence type="predicted"/>
<evidence type="ECO:0000259" key="3">
    <source>
        <dbReference type="Pfam" id="PF05193"/>
    </source>
</evidence>
<dbReference type="InterPro" id="IPR011765">
    <property type="entry name" value="Pept_M16_N"/>
</dbReference>
<name>A0A9W8A0K7_9FUNG</name>
<feature type="region of interest" description="Disordered" evidence="1">
    <location>
        <begin position="942"/>
        <end position="995"/>
    </location>
</feature>
<dbReference type="EMBL" id="JANBPU010000179">
    <property type="protein sequence ID" value="KAJ1914816.1"/>
    <property type="molecule type" value="Genomic_DNA"/>
</dbReference>
<feature type="compositionally biased region" description="Basic residues" evidence="1">
    <location>
        <begin position="379"/>
        <end position="389"/>
    </location>
</feature>
<feature type="compositionally biased region" description="Polar residues" evidence="1">
    <location>
        <begin position="1249"/>
        <end position="1264"/>
    </location>
</feature>
<dbReference type="OrthoDB" id="4953at2759"/>
<gene>
    <name evidence="4" type="ORF">H4219_004624</name>
</gene>
<dbReference type="GO" id="GO:0046872">
    <property type="term" value="F:metal ion binding"/>
    <property type="evidence" value="ECO:0007669"/>
    <property type="project" value="InterPro"/>
</dbReference>
<dbReference type="FunFam" id="3.30.830.10:FF:000015">
    <property type="entry name" value="Putative zinc metalloprotease"/>
    <property type="match status" value="1"/>
</dbReference>
<feature type="domain" description="Peptidase M16 C-terminal" evidence="3">
    <location>
        <begin position="212"/>
        <end position="338"/>
    </location>
</feature>
<dbReference type="Proteomes" id="UP001150538">
    <property type="component" value="Unassembled WGS sequence"/>
</dbReference>
<dbReference type="InterPro" id="IPR007863">
    <property type="entry name" value="Peptidase_M16_C"/>
</dbReference>
<feature type="region of interest" description="Disordered" evidence="1">
    <location>
        <begin position="363"/>
        <end position="390"/>
    </location>
</feature>
<feature type="region of interest" description="Disordered" evidence="1">
    <location>
        <begin position="1222"/>
        <end position="1264"/>
    </location>
</feature>
<evidence type="ECO:0000313" key="4">
    <source>
        <dbReference type="EMBL" id="KAJ1914816.1"/>
    </source>
</evidence>
<dbReference type="PANTHER" id="PTHR43016:SF6">
    <property type="entry name" value="PEPTIDASE M16 N-TERMINAL DOMAIN-CONTAINING PROTEIN"/>
    <property type="match status" value="1"/>
</dbReference>
<reference evidence="4" key="1">
    <citation type="submission" date="2022-07" db="EMBL/GenBank/DDBJ databases">
        <title>Phylogenomic reconstructions and comparative analyses of Kickxellomycotina fungi.</title>
        <authorList>
            <person name="Reynolds N.K."/>
            <person name="Stajich J.E."/>
            <person name="Barry K."/>
            <person name="Grigoriev I.V."/>
            <person name="Crous P."/>
            <person name="Smith M.E."/>
        </authorList>
    </citation>
    <scope>NUCLEOTIDE SEQUENCE</scope>
    <source>
        <strain evidence="4">NBRC 100468</strain>
    </source>
</reference>
<feature type="compositionally biased region" description="Polar residues" evidence="1">
    <location>
        <begin position="942"/>
        <end position="958"/>
    </location>
</feature>
<feature type="compositionally biased region" description="Low complexity" evidence="1">
    <location>
        <begin position="969"/>
        <end position="979"/>
    </location>
</feature>